<dbReference type="Pfam" id="PF05210">
    <property type="entry name" value="Sprouty"/>
    <property type="match status" value="1"/>
</dbReference>
<name>A0A553P1L7_TIGCA</name>
<evidence type="ECO:0000256" key="3">
    <source>
        <dbReference type="ARBA" id="ARBA00023136"/>
    </source>
</evidence>
<dbReference type="FunFam" id="2.30.29.30:FF:000052">
    <property type="entry name" value="Sprouty-related, EVH1 domain containing 2"/>
    <property type="match status" value="1"/>
</dbReference>
<dbReference type="PROSITE" id="PS50229">
    <property type="entry name" value="WH1"/>
    <property type="match status" value="1"/>
</dbReference>
<evidence type="ECO:0000313" key="8">
    <source>
        <dbReference type="Proteomes" id="UP000318571"/>
    </source>
</evidence>
<feature type="region of interest" description="Disordered" evidence="4">
    <location>
        <begin position="175"/>
        <end position="263"/>
    </location>
</feature>
<feature type="region of interest" description="Disordered" evidence="4">
    <location>
        <begin position="521"/>
        <end position="546"/>
    </location>
</feature>
<evidence type="ECO:0000256" key="1">
    <source>
        <dbReference type="ARBA" id="ARBA00004202"/>
    </source>
</evidence>
<keyword evidence="5" id="KW-0812">Transmembrane</keyword>
<dbReference type="GO" id="GO:0019901">
    <property type="term" value="F:protein kinase binding"/>
    <property type="evidence" value="ECO:0007669"/>
    <property type="project" value="TreeGrafter"/>
</dbReference>
<keyword evidence="2" id="KW-1003">Cell membrane</keyword>
<comment type="subcellular location">
    <subcellularLocation>
        <location evidence="1">Cell membrane</location>
        <topology evidence="1">Peripheral membrane protein</topology>
    </subcellularLocation>
</comment>
<dbReference type="CDD" id="cd10574">
    <property type="entry name" value="EVH1_SPRED-like"/>
    <property type="match status" value="1"/>
</dbReference>
<feature type="domain" description="WH1" evidence="6">
    <location>
        <begin position="304"/>
        <end position="424"/>
    </location>
</feature>
<protein>
    <recommendedName>
        <fullName evidence="6">WH1 domain-containing protein</fullName>
    </recommendedName>
</protein>
<dbReference type="InterPro" id="IPR011993">
    <property type="entry name" value="PH-like_dom_sf"/>
</dbReference>
<evidence type="ECO:0000256" key="4">
    <source>
        <dbReference type="SAM" id="MobiDB-lite"/>
    </source>
</evidence>
<accession>A0A553P1L7</accession>
<keyword evidence="8" id="KW-1185">Reference proteome</keyword>
<dbReference type="PANTHER" id="PTHR11202">
    <property type="entry name" value="SPROUTY-RELATED, EVH1 DOMAIN-CONTAINING PROTEIN FAMILY MEMBER"/>
    <property type="match status" value="1"/>
</dbReference>
<dbReference type="STRING" id="6832.A0A553P1L7"/>
<sequence>MWYTALHDRFLLELCFNGLISETLGTSVRLHDCPKVTTPFVLLFEAVNSKLVAFFHHIWHLNNLLLIGRIRRSSVAYSGLTGLGKTFGLTSPLGVPHSRSNTTFQNPENVGVFGVGGATSPKTQLDDKFKSNNHDIWDEIANDVSYSSHNDSPLSNPHTFKDLGLVGRLRSHSLDSGAPLLPPPYSTLSSPTDTSCPRKMKTSKYHNRKYEDELNGRNDDDDGDNNNDKNVNENEDQQEPMPTSGPPPRVKPPSNSLRPLHEDEDVVVVIPNDTGEELVGVTKGKSAIVLTTNTNTNATTSLNSIYPDGNSVVRVRAQVMMRDDSTGGWVPMGGGGLSNVSVRKRKIHHEDDQPCKHEYLIHGKRISDQTIVLSCTIKKDFEYNKVMPTFHHWKTGNKKFGLTFQTAADARAFDKGVKMAIEDLLDGLTETSPLHQYNKDVGDEDVFMQLDLPIIKSSGVSAKRTSTFLSETSSYHNQHQHLPLHALSASSPAPPSEGCVGLRIKNDASFISSNQGLSPPDCWSSAAEQQQLHHERKHLLSSHDEETRRDKDYSYVKFPPQHFQASTLAAATHEYSYPKLVDAFPPNKHIGSTTGEYCQKNCDTNFPQEPMRCDDSVSHTKKGLHYPSSIPTQLLQHDDKDGLGESISFLKANQSGGSSSGFRGSPMGFRSTDPACLDRIKKGSAGSSSRQEMPSALLQRHKLTCAHCRESFSSEENPPGSCHYAPNCLRRGIETITCLQCAKCLLYHCLSDSEGDFVHPCECSNRDGHRTRRWIGLSLLSIIVPCLCCYLPLMACYHCGALCKMCGGRHQPVALHSSVSPS</sequence>
<dbReference type="Proteomes" id="UP000318571">
    <property type="component" value="Chromosome 7"/>
</dbReference>
<evidence type="ECO:0000256" key="5">
    <source>
        <dbReference type="SAM" id="Phobius"/>
    </source>
</evidence>
<dbReference type="SUPFAM" id="SSF50729">
    <property type="entry name" value="PH domain-like"/>
    <property type="match status" value="1"/>
</dbReference>
<feature type="compositionally biased region" description="Basic residues" evidence="4">
    <location>
        <begin position="198"/>
        <end position="207"/>
    </location>
</feature>
<dbReference type="GO" id="GO:0043409">
    <property type="term" value="P:negative regulation of MAPK cascade"/>
    <property type="evidence" value="ECO:0007669"/>
    <property type="project" value="TreeGrafter"/>
</dbReference>
<evidence type="ECO:0000313" key="7">
    <source>
        <dbReference type="EMBL" id="TRY71576.1"/>
    </source>
</evidence>
<dbReference type="OMA" id="HRTRRWI"/>
<dbReference type="SMART" id="SM00461">
    <property type="entry name" value="WH1"/>
    <property type="match status" value="1"/>
</dbReference>
<dbReference type="Pfam" id="PF00568">
    <property type="entry name" value="WH1"/>
    <property type="match status" value="1"/>
</dbReference>
<dbReference type="InterPro" id="IPR007875">
    <property type="entry name" value="Sprouty"/>
</dbReference>
<dbReference type="PANTHER" id="PTHR11202:SF3">
    <property type="entry name" value="SPROUTY-RELATED PROTEIN WITH EVH-1 DOMAIN, ISOFORM C"/>
    <property type="match status" value="1"/>
</dbReference>
<feature type="compositionally biased region" description="Low complexity" evidence="4">
    <location>
        <begin position="186"/>
        <end position="195"/>
    </location>
</feature>
<gene>
    <name evidence="7" type="ORF">TCAL_11291</name>
</gene>
<feature type="transmembrane region" description="Helical" evidence="5">
    <location>
        <begin position="774"/>
        <end position="795"/>
    </location>
</feature>
<dbReference type="Gene3D" id="2.30.29.30">
    <property type="entry name" value="Pleckstrin-homology domain (PH domain)/Phosphotyrosine-binding domain (PTB)"/>
    <property type="match status" value="1"/>
</dbReference>
<dbReference type="PROSITE" id="PS51227">
    <property type="entry name" value="SPR"/>
    <property type="match status" value="1"/>
</dbReference>
<feature type="compositionally biased region" description="Basic and acidic residues" evidence="4">
    <location>
        <begin position="208"/>
        <end position="218"/>
    </location>
</feature>
<evidence type="ECO:0000256" key="2">
    <source>
        <dbReference type="ARBA" id="ARBA00022475"/>
    </source>
</evidence>
<comment type="caution">
    <text evidence="7">The sequence shown here is derived from an EMBL/GenBank/DDBJ whole genome shotgun (WGS) entry which is preliminary data.</text>
</comment>
<organism evidence="7 8">
    <name type="scientific">Tigriopus californicus</name>
    <name type="common">Marine copepod</name>
    <dbReference type="NCBI Taxonomy" id="6832"/>
    <lineage>
        <taxon>Eukaryota</taxon>
        <taxon>Metazoa</taxon>
        <taxon>Ecdysozoa</taxon>
        <taxon>Arthropoda</taxon>
        <taxon>Crustacea</taxon>
        <taxon>Multicrustacea</taxon>
        <taxon>Hexanauplia</taxon>
        <taxon>Copepoda</taxon>
        <taxon>Harpacticoida</taxon>
        <taxon>Harpacticidae</taxon>
        <taxon>Tigriopus</taxon>
    </lineage>
</organism>
<reference evidence="7 8" key="1">
    <citation type="journal article" date="2018" name="Nat. Ecol. Evol.">
        <title>Genomic signatures of mitonuclear coevolution across populations of Tigriopus californicus.</title>
        <authorList>
            <person name="Barreto F.S."/>
            <person name="Watson E.T."/>
            <person name="Lima T.G."/>
            <person name="Willett C.S."/>
            <person name="Edmands S."/>
            <person name="Li W."/>
            <person name="Burton R.S."/>
        </authorList>
    </citation>
    <scope>NUCLEOTIDE SEQUENCE [LARGE SCALE GENOMIC DNA]</scope>
    <source>
        <strain evidence="7 8">San Diego</strain>
    </source>
</reference>
<dbReference type="InterPro" id="IPR000697">
    <property type="entry name" value="WH1/EVH1_dom"/>
</dbReference>
<evidence type="ECO:0000259" key="6">
    <source>
        <dbReference type="PROSITE" id="PS50229"/>
    </source>
</evidence>
<keyword evidence="3 5" id="KW-0472">Membrane</keyword>
<dbReference type="GO" id="GO:0005886">
    <property type="term" value="C:plasma membrane"/>
    <property type="evidence" value="ECO:0007669"/>
    <property type="project" value="UniProtKB-SubCell"/>
</dbReference>
<dbReference type="AlphaFoldDB" id="A0A553P1L7"/>
<dbReference type="InterPro" id="IPR041937">
    <property type="entry name" value="SPRE_EVH1"/>
</dbReference>
<dbReference type="EMBL" id="VCGU01000008">
    <property type="protein sequence ID" value="TRY71576.1"/>
    <property type="molecule type" value="Genomic_DNA"/>
</dbReference>
<proteinExistence type="predicted"/>
<keyword evidence="5" id="KW-1133">Transmembrane helix</keyword>